<name>A0A5B7TV27_9FLAO</name>
<sequence length="365" mass="42298">MRILIDIGHPAHVHLFKNFTIEMQKQGHIVLFTCREKEFEIELLKANGFKYVSFGKKYKSIAGKIFGLLVFDLKMLKTAIKFKPDIFLSVGSMYAAQVAFMLRKPHFTFEDTGNLEQIRLYLPFTKMVFTPDVLKRDLGEKQLRYPSYHELAYLSPNYFSPDNSIYKFLGIESKDSYVIIRFVSWNATHDVGQNGINDKDKNDIISFLATKYKVFISSESELPVELKKYKIKIPPEHIHHALYYADLVISEGATMASEAGVLGTTAIYVNSIEACNNRDQEKYELVYNFKSGQGVLDKVKEIVKENLGKEELNNRKEIMLSNKIDVTDFLLWFVKNYPESYLELKKNPKYQFNFKINNGLHSKKI</sequence>
<dbReference type="KEGG" id="fbe:FF125_12005"/>
<protein>
    <submittedName>
        <fullName evidence="1">DUF354 domain-containing protein</fullName>
    </submittedName>
</protein>
<dbReference type="PIRSF" id="PIRSF005357">
    <property type="entry name" value="UCP005357"/>
    <property type="match status" value="1"/>
</dbReference>
<evidence type="ECO:0000313" key="1">
    <source>
        <dbReference type="EMBL" id="QCX39123.1"/>
    </source>
</evidence>
<dbReference type="OrthoDB" id="7058268at2"/>
<dbReference type="Pfam" id="PF04007">
    <property type="entry name" value="DUF354"/>
    <property type="match status" value="1"/>
</dbReference>
<organism evidence="1 2">
    <name type="scientific">Aureibaculum algae</name>
    <dbReference type="NCBI Taxonomy" id="2584122"/>
    <lineage>
        <taxon>Bacteria</taxon>
        <taxon>Pseudomonadati</taxon>
        <taxon>Bacteroidota</taxon>
        <taxon>Flavobacteriia</taxon>
        <taxon>Flavobacteriales</taxon>
        <taxon>Flavobacteriaceae</taxon>
        <taxon>Aureibaculum</taxon>
    </lineage>
</organism>
<dbReference type="InterPro" id="IPR007152">
    <property type="entry name" value="DUF354"/>
</dbReference>
<evidence type="ECO:0000313" key="2">
    <source>
        <dbReference type="Proteomes" id="UP000306229"/>
    </source>
</evidence>
<dbReference type="PANTHER" id="PTHR39662">
    <property type="entry name" value="DUF354 DOMAIN-CONTAINING PROTEIN-RELATED"/>
    <property type="match status" value="1"/>
</dbReference>
<keyword evidence="2" id="KW-1185">Reference proteome</keyword>
<dbReference type="SUPFAM" id="SSF53756">
    <property type="entry name" value="UDP-Glycosyltransferase/glycogen phosphorylase"/>
    <property type="match status" value="1"/>
</dbReference>
<dbReference type="AlphaFoldDB" id="A0A5B7TV27"/>
<gene>
    <name evidence="1" type="ORF">FF125_12005</name>
</gene>
<dbReference type="RefSeq" id="WP_138949988.1">
    <property type="nucleotide sequence ID" value="NZ_CP040749.1"/>
</dbReference>
<accession>A0A5B7TV27</accession>
<dbReference type="EMBL" id="CP040749">
    <property type="protein sequence ID" value="QCX39123.1"/>
    <property type="molecule type" value="Genomic_DNA"/>
</dbReference>
<dbReference type="Proteomes" id="UP000306229">
    <property type="component" value="Chromosome"/>
</dbReference>
<dbReference type="Gene3D" id="3.40.50.2000">
    <property type="entry name" value="Glycogen Phosphorylase B"/>
    <property type="match status" value="1"/>
</dbReference>
<proteinExistence type="predicted"/>
<reference evidence="1 2" key="1">
    <citation type="submission" date="2019-05" db="EMBL/GenBank/DDBJ databases">
        <title>Algicella ahnfeltiae gen. nov., sp. nov., a novel marine bacterium of the family Flavobacteriaceae isolated from a red alga.</title>
        <authorList>
            <person name="Nedashkovskaya O.I."/>
            <person name="Kukhlevskiy A.D."/>
            <person name="Kim S.-G."/>
            <person name="Zhukova N.V."/>
            <person name="Mikhailov V.V."/>
        </authorList>
    </citation>
    <scope>NUCLEOTIDE SEQUENCE [LARGE SCALE GENOMIC DNA]</scope>
    <source>
        <strain evidence="1 2">10Alg115</strain>
    </source>
</reference>
<dbReference type="PANTHER" id="PTHR39662:SF1">
    <property type="entry name" value="DUF354 DOMAIN-CONTAINING PROTEIN"/>
    <property type="match status" value="1"/>
</dbReference>